<dbReference type="GO" id="GO:0005886">
    <property type="term" value="C:plasma membrane"/>
    <property type="evidence" value="ECO:0007669"/>
    <property type="project" value="TreeGrafter"/>
</dbReference>
<keyword evidence="8" id="KW-0472">Membrane</keyword>
<dbReference type="Gene3D" id="1.10.287.770">
    <property type="entry name" value="YojJ-like"/>
    <property type="match status" value="1"/>
</dbReference>
<evidence type="ECO:0000313" key="13">
    <source>
        <dbReference type="RefSeq" id="XP_013402271.1"/>
    </source>
</evidence>
<organism evidence="12 13">
    <name type="scientific">Lingula anatina</name>
    <name type="common">Brachiopod</name>
    <name type="synonym">Lingula unguis</name>
    <dbReference type="NCBI Taxonomy" id="7574"/>
    <lineage>
        <taxon>Eukaryota</taxon>
        <taxon>Metazoa</taxon>
        <taxon>Spiralia</taxon>
        <taxon>Lophotrochozoa</taxon>
        <taxon>Brachiopoda</taxon>
        <taxon>Linguliformea</taxon>
        <taxon>Lingulata</taxon>
        <taxon>Lingulida</taxon>
        <taxon>Linguloidea</taxon>
        <taxon>Lingulidae</taxon>
        <taxon>Lingula</taxon>
    </lineage>
</organism>
<dbReference type="Gene3D" id="2.60.470.10">
    <property type="entry name" value="Acid-sensing ion channels like domains"/>
    <property type="match status" value="1"/>
</dbReference>
<comment type="similarity">
    <text evidence="11">Belongs to the amiloride-sensitive sodium channel (TC 1.A.6) family.</text>
</comment>
<name>A0A1S3IWD0_LINAN</name>
<evidence type="ECO:0000256" key="2">
    <source>
        <dbReference type="ARBA" id="ARBA00022448"/>
    </source>
</evidence>
<evidence type="ECO:0000256" key="11">
    <source>
        <dbReference type="RuleBase" id="RU000679"/>
    </source>
</evidence>
<keyword evidence="6" id="KW-0915">Sodium</keyword>
<sequence>MGKGEGESLETEFASGTTCHGFNRLAVAKKWPHRAFWTVAILWGFGMTTWMISSRIEAYFKYETSTEIRVEEKYALEFPAVTFCNFNKYRRSAMTALDWYIYANSKLAEKYAFEADYDPEATAALRAAFEGFEANLTATYPGGFDFGNFTRRIGWELNNETMPLCLFRMKQCFPENFTHAFQSEYGNCYTFNSHHDEDSLSLQQTRPGAQQGLYILFDIQQAEYTELLSLNGALGVGIDFQIHSWYERPNVAQHGLGAGVGTAALVSMHQNELQNLAHPWGNCSNDRTLKHFPRYSRSGCEVECYLEKVLELCGCKPFSYPGNAVNCNPVDQVLCADPTIFKVASNFQKECGARCPEACQIIEYPPTVSYAPFPNYYMAQELASMYGTNANYASENLVGLSIYYKDLNNRLTKKNPAMTPSGLLSDIGGQLGLFIGMSTLTLMEFGEYIIFKIIQCCRKRKPKTSQSKGVANNVKVDESGM</sequence>
<evidence type="ECO:0000256" key="8">
    <source>
        <dbReference type="ARBA" id="ARBA00023136"/>
    </source>
</evidence>
<dbReference type="Proteomes" id="UP000085678">
    <property type="component" value="Unplaced"/>
</dbReference>
<keyword evidence="4 11" id="KW-0812">Transmembrane</keyword>
<dbReference type="InterPro" id="IPR001873">
    <property type="entry name" value="ENaC"/>
</dbReference>
<dbReference type="KEGG" id="lak:106167923"/>
<reference evidence="13" key="1">
    <citation type="journal article" date="2015" name="Nat. Commun.">
        <title>The Lingula genome provides insights into brachiopod evolution and the origin of phosphate biomineralization.</title>
        <authorList>
            <person name="Luo Y.J."/>
            <person name="Takeuchi T."/>
            <person name="Koyanagi R."/>
            <person name="Yamada L."/>
            <person name="Kanda M."/>
            <person name="Khalturina M."/>
            <person name="Fujie M."/>
            <person name="Yamasaki S.I."/>
            <person name="Endo K."/>
            <person name="Satoh N."/>
        </authorList>
    </citation>
    <scope>NUCLEOTIDE SEQUENCE</scope>
</reference>
<keyword evidence="10 11" id="KW-0407">Ion channel</keyword>
<evidence type="ECO:0000256" key="7">
    <source>
        <dbReference type="ARBA" id="ARBA00023065"/>
    </source>
</evidence>
<dbReference type="Pfam" id="PF00858">
    <property type="entry name" value="ASC"/>
    <property type="match status" value="1"/>
</dbReference>
<keyword evidence="5" id="KW-1133">Transmembrane helix</keyword>
<evidence type="ECO:0000256" key="5">
    <source>
        <dbReference type="ARBA" id="ARBA00022989"/>
    </source>
</evidence>
<keyword evidence="3 11" id="KW-0894">Sodium channel</keyword>
<evidence type="ECO:0000256" key="10">
    <source>
        <dbReference type="ARBA" id="ARBA00023303"/>
    </source>
</evidence>
<keyword evidence="9 11" id="KW-0739">Sodium transport</keyword>
<dbReference type="PRINTS" id="PR01078">
    <property type="entry name" value="AMINACHANNEL"/>
</dbReference>
<proteinExistence type="inferred from homology"/>
<keyword evidence="7 11" id="KW-0406">Ion transport</keyword>
<evidence type="ECO:0000256" key="3">
    <source>
        <dbReference type="ARBA" id="ARBA00022461"/>
    </source>
</evidence>
<dbReference type="InParanoid" id="A0A1S3IWD0"/>
<evidence type="ECO:0000313" key="12">
    <source>
        <dbReference type="Proteomes" id="UP000085678"/>
    </source>
</evidence>
<keyword evidence="2 11" id="KW-0813">Transport</keyword>
<accession>A0A1S3IWD0</accession>
<dbReference type="RefSeq" id="XP_013402271.1">
    <property type="nucleotide sequence ID" value="XM_013546817.1"/>
</dbReference>
<evidence type="ECO:0000256" key="1">
    <source>
        <dbReference type="ARBA" id="ARBA00004141"/>
    </source>
</evidence>
<keyword evidence="12" id="KW-1185">Reference proteome</keyword>
<dbReference type="GO" id="GO:0015280">
    <property type="term" value="F:ligand-gated sodium channel activity"/>
    <property type="evidence" value="ECO:0007669"/>
    <property type="project" value="TreeGrafter"/>
</dbReference>
<dbReference type="FunCoup" id="A0A1S3IWD0">
    <property type="interactions" value="59"/>
</dbReference>
<evidence type="ECO:0000256" key="9">
    <source>
        <dbReference type="ARBA" id="ARBA00023201"/>
    </source>
</evidence>
<protein>
    <submittedName>
        <fullName evidence="13">Acid-sensing ion channel 5 isoform X1</fullName>
    </submittedName>
</protein>
<dbReference type="PANTHER" id="PTHR11690:SF286">
    <property type="entry name" value="ACID-SENSING ION CHANNEL 5"/>
    <property type="match status" value="1"/>
</dbReference>
<evidence type="ECO:0000256" key="6">
    <source>
        <dbReference type="ARBA" id="ARBA00023053"/>
    </source>
</evidence>
<comment type="subcellular location">
    <subcellularLocation>
        <location evidence="1">Membrane</location>
        <topology evidence="1">Multi-pass membrane protein</topology>
    </subcellularLocation>
</comment>
<evidence type="ECO:0000256" key="4">
    <source>
        <dbReference type="ARBA" id="ARBA00022692"/>
    </source>
</evidence>
<dbReference type="GeneID" id="106167923"/>
<reference evidence="13" key="2">
    <citation type="submission" date="2025-08" db="UniProtKB">
        <authorList>
            <consortium name="RefSeq"/>
        </authorList>
    </citation>
    <scope>IDENTIFICATION</scope>
</reference>
<dbReference type="AlphaFoldDB" id="A0A1S3IWD0"/>
<gene>
    <name evidence="13" type="primary">LOC106167923</name>
</gene>
<dbReference type="OrthoDB" id="8065060at2759"/>
<dbReference type="PANTHER" id="PTHR11690">
    <property type="entry name" value="AMILORIDE-SENSITIVE SODIUM CHANNEL-RELATED"/>
    <property type="match status" value="1"/>
</dbReference>